<protein>
    <recommendedName>
        <fullName evidence="4">Secreted protein</fullName>
    </recommendedName>
</protein>
<evidence type="ECO:0008006" key="4">
    <source>
        <dbReference type="Google" id="ProtNLM"/>
    </source>
</evidence>
<feature type="region of interest" description="Disordered" evidence="1">
    <location>
        <begin position="71"/>
        <end position="92"/>
    </location>
</feature>
<dbReference type="Proteomes" id="UP000239187">
    <property type="component" value="Chromosome"/>
</dbReference>
<gene>
    <name evidence="2" type="ORF">CVO76_06005</name>
</gene>
<evidence type="ECO:0000313" key="2">
    <source>
        <dbReference type="EMBL" id="AUZ87238.1"/>
    </source>
</evidence>
<accession>A0A2L0UDD1</accession>
<organism evidence="2 3">
    <name type="scientific">Arthrobacter agilis</name>
    <dbReference type="NCBI Taxonomy" id="37921"/>
    <lineage>
        <taxon>Bacteria</taxon>
        <taxon>Bacillati</taxon>
        <taxon>Actinomycetota</taxon>
        <taxon>Actinomycetes</taxon>
        <taxon>Micrococcales</taxon>
        <taxon>Micrococcaceae</taxon>
        <taxon>Arthrobacter</taxon>
    </lineage>
</organism>
<feature type="compositionally biased region" description="Low complexity" evidence="1">
    <location>
        <begin position="71"/>
        <end position="82"/>
    </location>
</feature>
<dbReference type="EMBL" id="CP024915">
    <property type="protein sequence ID" value="AUZ87238.1"/>
    <property type="molecule type" value="Genomic_DNA"/>
</dbReference>
<sequence length="92" mass="9443">MIRRAFWLAAGITIGVVAVRKVSQAKSTLGPEGLNRAVGQISDSIADFADALRSAMSERETDLRAALGVQEPAAPGAEASGGTLPAPRRALG</sequence>
<proteinExistence type="predicted"/>
<dbReference type="AlphaFoldDB" id="A0A2L0UDD1"/>
<dbReference type="Pfam" id="PF19664">
    <property type="entry name" value="DUF6167"/>
    <property type="match status" value="1"/>
</dbReference>
<name>A0A2L0UDD1_9MICC</name>
<dbReference type="RefSeq" id="WP_133080598.1">
    <property type="nucleotide sequence ID" value="NZ_CP024915.1"/>
</dbReference>
<dbReference type="InterPro" id="IPR046165">
    <property type="entry name" value="DUF6167"/>
</dbReference>
<reference evidence="2 3" key="1">
    <citation type="submission" date="2017-11" db="EMBL/GenBank/DDBJ databases">
        <title>Draft genome of Arthrobacter agilis strain UMCV2, a plant growth-promoting rhizobacterium and biocontrol capacity of phytopathogenic fungi.</title>
        <authorList>
            <person name="Martinez-Camara R."/>
            <person name="Santoyo G."/>
            <person name="Moreno-Hagelsieb G."/>
            <person name="Valencia-Cantero E."/>
        </authorList>
    </citation>
    <scope>NUCLEOTIDE SEQUENCE [LARGE SCALE GENOMIC DNA]</scope>
    <source>
        <strain evidence="2 3">UMCV2</strain>
    </source>
</reference>
<evidence type="ECO:0000256" key="1">
    <source>
        <dbReference type="SAM" id="MobiDB-lite"/>
    </source>
</evidence>
<evidence type="ECO:0000313" key="3">
    <source>
        <dbReference type="Proteomes" id="UP000239187"/>
    </source>
</evidence>